<dbReference type="GO" id="GO:0000460">
    <property type="term" value="P:maturation of 5.8S rRNA"/>
    <property type="evidence" value="ECO:0007669"/>
    <property type="project" value="TreeGrafter"/>
</dbReference>
<feature type="compositionally biased region" description="Acidic residues" evidence="1">
    <location>
        <begin position="105"/>
        <end position="135"/>
    </location>
</feature>
<dbReference type="PROSITE" id="PS50833">
    <property type="entry name" value="BRIX"/>
    <property type="match status" value="1"/>
</dbReference>
<evidence type="ECO:0000259" key="2">
    <source>
        <dbReference type="PROSITE" id="PS50833"/>
    </source>
</evidence>
<accession>A0AAN7GZ94</accession>
<proteinExistence type="predicted"/>
<organism evidence="3 4">
    <name type="scientific">Podospora fimiseda</name>
    <dbReference type="NCBI Taxonomy" id="252190"/>
    <lineage>
        <taxon>Eukaryota</taxon>
        <taxon>Fungi</taxon>
        <taxon>Dikarya</taxon>
        <taxon>Ascomycota</taxon>
        <taxon>Pezizomycotina</taxon>
        <taxon>Sordariomycetes</taxon>
        <taxon>Sordariomycetidae</taxon>
        <taxon>Sordariales</taxon>
        <taxon>Podosporaceae</taxon>
        <taxon>Podospora</taxon>
    </lineage>
</organism>
<gene>
    <name evidence="3" type="ORF">QBC38DRAFT_443611</name>
</gene>
<dbReference type="GO" id="GO:0000470">
    <property type="term" value="P:maturation of LSU-rRNA"/>
    <property type="evidence" value="ECO:0007669"/>
    <property type="project" value="TreeGrafter"/>
</dbReference>
<dbReference type="Gene3D" id="3.40.50.10480">
    <property type="entry name" value="Probable brix-domain ribosomal biogenesis protein"/>
    <property type="match status" value="1"/>
</dbReference>
<reference evidence="3" key="2">
    <citation type="submission" date="2023-05" db="EMBL/GenBank/DDBJ databases">
        <authorList>
            <consortium name="Lawrence Berkeley National Laboratory"/>
            <person name="Steindorff A."/>
            <person name="Hensen N."/>
            <person name="Bonometti L."/>
            <person name="Westerberg I."/>
            <person name="Brannstrom I.O."/>
            <person name="Guillou S."/>
            <person name="Cros-Aarteil S."/>
            <person name="Calhoun S."/>
            <person name="Haridas S."/>
            <person name="Kuo A."/>
            <person name="Mondo S."/>
            <person name="Pangilinan J."/>
            <person name="Riley R."/>
            <person name="Labutti K."/>
            <person name="Andreopoulos B."/>
            <person name="Lipzen A."/>
            <person name="Chen C."/>
            <person name="Yanf M."/>
            <person name="Daum C."/>
            <person name="Ng V."/>
            <person name="Clum A."/>
            <person name="Ohm R."/>
            <person name="Martin F."/>
            <person name="Silar P."/>
            <person name="Natvig D."/>
            <person name="Lalanne C."/>
            <person name="Gautier V."/>
            <person name="Ament-Velasquez S.L."/>
            <person name="Kruys A."/>
            <person name="Hutchinson M.I."/>
            <person name="Powell A.J."/>
            <person name="Barry K."/>
            <person name="Miller A.N."/>
            <person name="Grigoriev I.V."/>
            <person name="Debuchy R."/>
            <person name="Gladieux P."/>
            <person name="Thoren M.H."/>
            <person name="Johannesson H."/>
        </authorList>
    </citation>
    <scope>NUCLEOTIDE SEQUENCE</scope>
    <source>
        <strain evidence="3">CBS 990.96</strain>
    </source>
</reference>
<evidence type="ECO:0000313" key="4">
    <source>
        <dbReference type="Proteomes" id="UP001301958"/>
    </source>
</evidence>
<protein>
    <submittedName>
        <fullName evidence="3">Ribosome production factor 1</fullName>
    </submittedName>
</protein>
<dbReference type="GO" id="GO:0005730">
    <property type="term" value="C:nucleolus"/>
    <property type="evidence" value="ECO:0007669"/>
    <property type="project" value="TreeGrafter"/>
</dbReference>
<feature type="compositionally biased region" description="Polar residues" evidence="1">
    <location>
        <begin position="1"/>
        <end position="14"/>
    </location>
</feature>
<feature type="compositionally biased region" description="Basic and acidic residues" evidence="1">
    <location>
        <begin position="45"/>
        <end position="73"/>
    </location>
</feature>
<dbReference type="EMBL" id="MU865329">
    <property type="protein sequence ID" value="KAK4227657.1"/>
    <property type="molecule type" value="Genomic_DNA"/>
</dbReference>
<keyword evidence="4" id="KW-1185">Reference proteome</keyword>
<dbReference type="PANTHER" id="PTHR22734:SF3">
    <property type="entry name" value="RIBOSOME PRODUCTION FACTOR 1"/>
    <property type="match status" value="1"/>
</dbReference>
<name>A0AAN7GZ94_9PEZI</name>
<evidence type="ECO:0000313" key="3">
    <source>
        <dbReference type="EMBL" id="KAK4227657.1"/>
    </source>
</evidence>
<sequence length="420" mass="48096">MGYSRSSGASLSMKTKNKQRRKQLYVTQKKESGKARHEERHRRRREEAKNPELRAERLEKNQPASIDKKRVWDDVDDDKLGAVVDLAQLKRRRLEQEAAAAEADGVVEDEEEKDSDADSMLDSDEEEENEEDDEEKMEKIRQKRSQRQPSIAPSTTSTNMDLTPDSLSRQFKYLFSDETPPVPKILVTTSLNAHIHQEAQEIAAVFPNSTYIRRSAHRFSHKYSIREIAKFAKNRGYTALVVVHEDQKRPHHMSICHLNGEDAPPGPTLTYTIRHYLPGKSLLGHGNPTNHYPELLLNGFKTPLGLLTAKSFNTLFPPQPELSGRQVVTVHNQRDYLFFRRHRYVFREAKGNEKNVVGADGKELAGVQGIRAGLQEIGPRMTLKLRRVDKGIGRAGSEGNDALQWEWKAKMEKQRTRFNL</sequence>
<dbReference type="SUPFAM" id="SSF52954">
    <property type="entry name" value="Class II aaRS ABD-related"/>
    <property type="match status" value="1"/>
</dbReference>
<dbReference type="SMART" id="SM00879">
    <property type="entry name" value="Brix"/>
    <property type="match status" value="1"/>
</dbReference>
<dbReference type="PANTHER" id="PTHR22734">
    <property type="entry name" value="U3 SMALL NUCLEOLAR RIBONUCLEOPROTEIN PROTEIN IMP4"/>
    <property type="match status" value="1"/>
</dbReference>
<comment type="caution">
    <text evidence="3">The sequence shown here is derived from an EMBL/GenBank/DDBJ whole genome shotgun (WGS) entry which is preliminary data.</text>
</comment>
<feature type="region of interest" description="Disordered" evidence="1">
    <location>
        <begin position="1"/>
        <end position="74"/>
    </location>
</feature>
<dbReference type="GO" id="GO:0042134">
    <property type="term" value="F:rRNA primary transcript binding"/>
    <property type="evidence" value="ECO:0007669"/>
    <property type="project" value="InterPro"/>
</dbReference>
<feature type="compositionally biased region" description="Polar residues" evidence="1">
    <location>
        <begin position="147"/>
        <end position="164"/>
    </location>
</feature>
<dbReference type="Proteomes" id="UP001301958">
    <property type="component" value="Unassembled WGS sequence"/>
</dbReference>
<feature type="region of interest" description="Disordered" evidence="1">
    <location>
        <begin position="94"/>
        <end position="164"/>
    </location>
</feature>
<dbReference type="InterPro" id="IPR044281">
    <property type="entry name" value="IMP4/RPF1"/>
</dbReference>
<dbReference type="FunFam" id="3.40.50.10480:FF:000005">
    <property type="entry name" value="Similar to RNA processing factor 1"/>
    <property type="match status" value="1"/>
</dbReference>
<feature type="domain" description="Brix" evidence="2">
    <location>
        <begin position="181"/>
        <end position="394"/>
    </location>
</feature>
<feature type="compositionally biased region" description="Basic and acidic residues" evidence="1">
    <location>
        <begin position="28"/>
        <end position="38"/>
    </location>
</feature>
<evidence type="ECO:0000256" key="1">
    <source>
        <dbReference type="SAM" id="MobiDB-lite"/>
    </source>
</evidence>
<reference evidence="3" key="1">
    <citation type="journal article" date="2023" name="Mol. Phylogenet. Evol.">
        <title>Genome-scale phylogeny and comparative genomics of the fungal order Sordariales.</title>
        <authorList>
            <person name="Hensen N."/>
            <person name="Bonometti L."/>
            <person name="Westerberg I."/>
            <person name="Brannstrom I.O."/>
            <person name="Guillou S."/>
            <person name="Cros-Aarteil S."/>
            <person name="Calhoun S."/>
            <person name="Haridas S."/>
            <person name="Kuo A."/>
            <person name="Mondo S."/>
            <person name="Pangilinan J."/>
            <person name="Riley R."/>
            <person name="LaButti K."/>
            <person name="Andreopoulos B."/>
            <person name="Lipzen A."/>
            <person name="Chen C."/>
            <person name="Yan M."/>
            <person name="Daum C."/>
            <person name="Ng V."/>
            <person name="Clum A."/>
            <person name="Steindorff A."/>
            <person name="Ohm R.A."/>
            <person name="Martin F."/>
            <person name="Silar P."/>
            <person name="Natvig D.O."/>
            <person name="Lalanne C."/>
            <person name="Gautier V."/>
            <person name="Ament-Velasquez S.L."/>
            <person name="Kruys A."/>
            <person name="Hutchinson M.I."/>
            <person name="Powell A.J."/>
            <person name="Barry K."/>
            <person name="Miller A.N."/>
            <person name="Grigoriev I.V."/>
            <person name="Debuchy R."/>
            <person name="Gladieux P."/>
            <person name="Hiltunen Thoren M."/>
            <person name="Johannesson H."/>
        </authorList>
    </citation>
    <scope>NUCLEOTIDE SEQUENCE</scope>
    <source>
        <strain evidence="3">CBS 990.96</strain>
    </source>
</reference>
<dbReference type="AlphaFoldDB" id="A0AAN7GZ94"/>
<dbReference type="InterPro" id="IPR007109">
    <property type="entry name" value="Brix"/>
</dbReference>
<dbReference type="Pfam" id="PF04427">
    <property type="entry name" value="Brix"/>
    <property type="match status" value="1"/>
</dbReference>
<dbReference type="GO" id="GO:0030687">
    <property type="term" value="C:preribosome, large subunit precursor"/>
    <property type="evidence" value="ECO:0007669"/>
    <property type="project" value="TreeGrafter"/>
</dbReference>